<organism evidence="3 4">
    <name type="scientific">Thalassolituus marinus</name>
    <dbReference type="NCBI Taxonomy" id="671053"/>
    <lineage>
        <taxon>Bacteria</taxon>
        <taxon>Pseudomonadati</taxon>
        <taxon>Pseudomonadota</taxon>
        <taxon>Gammaproteobacteria</taxon>
        <taxon>Oceanospirillales</taxon>
        <taxon>Oceanospirillaceae</taxon>
        <taxon>Thalassolituus</taxon>
    </lineage>
</organism>
<feature type="domain" description="HDOD" evidence="2">
    <location>
        <begin position="203"/>
        <end position="388"/>
    </location>
</feature>
<dbReference type="Gene3D" id="1.10.3210.10">
    <property type="entry name" value="Hypothetical protein af1432"/>
    <property type="match status" value="1"/>
</dbReference>
<evidence type="ECO:0000259" key="1">
    <source>
        <dbReference type="PROSITE" id="PS50883"/>
    </source>
</evidence>
<proteinExistence type="predicted"/>
<protein>
    <submittedName>
        <fullName evidence="3">HDOD domain-containing protein</fullName>
    </submittedName>
</protein>
<dbReference type="Gene3D" id="3.20.20.450">
    <property type="entry name" value="EAL domain"/>
    <property type="match status" value="1"/>
</dbReference>
<feature type="domain" description="EAL" evidence="1">
    <location>
        <begin position="1"/>
        <end position="209"/>
    </location>
</feature>
<dbReference type="Pfam" id="PF08668">
    <property type="entry name" value="HDOD"/>
    <property type="match status" value="1"/>
</dbReference>
<gene>
    <name evidence="3" type="ORF">I9W95_05160</name>
</gene>
<sequence>MTNKESLLLARQPILDKSLQVVGYELLCRPAPEDSLSWQAMNGDSATSNVMISAFNDIGIDEVTGGLPVFINFTEHWLHNPPILPTVNMVAEVLEYIEPTDNNLQAIRRLKRYGYTVALDDYQGDPTQAAIIELADIVKIDIRRLPSLATLTDIINRYSRPELTWLAEKVETQEEFQQCLEAGCELFQGYFFSRPADVYGKCLPDNQLAVLQLLHTLNDPDSEVEQITAIMQTDPQLSYKLLRIVNSAAVGLPREVTSIARAVVIVGIDRLRAWANLISLGQLADKPSVLREQAIIRAYLCKSITLSWPDLDEDTAFTMGLFSLLDAFLDYPLDSICRQLNLPDYLTEALLEHRGGYGLILDTVIAMERAKWDDINWPVLAGMKITPTDLEMRYLSAIHTTRDLLISET</sequence>
<name>A0ABS7ZMQ7_9GAMM</name>
<evidence type="ECO:0000313" key="4">
    <source>
        <dbReference type="Proteomes" id="UP000714380"/>
    </source>
</evidence>
<evidence type="ECO:0000259" key="2">
    <source>
        <dbReference type="PROSITE" id="PS51833"/>
    </source>
</evidence>
<dbReference type="PANTHER" id="PTHR33525">
    <property type="match status" value="1"/>
</dbReference>
<dbReference type="EMBL" id="JAEDAH010000020">
    <property type="protein sequence ID" value="MCA6062991.1"/>
    <property type="molecule type" value="Genomic_DNA"/>
</dbReference>
<dbReference type="InterPro" id="IPR014408">
    <property type="entry name" value="dGMP_Pdiesterase_EAL/HD-GYP"/>
</dbReference>
<dbReference type="PROSITE" id="PS50883">
    <property type="entry name" value="EAL"/>
    <property type="match status" value="1"/>
</dbReference>
<dbReference type="InterPro" id="IPR013976">
    <property type="entry name" value="HDOD"/>
</dbReference>
<keyword evidence="4" id="KW-1185">Reference proteome</keyword>
<dbReference type="Pfam" id="PF00563">
    <property type="entry name" value="EAL"/>
    <property type="match status" value="1"/>
</dbReference>
<comment type="caution">
    <text evidence="3">The sequence shown here is derived from an EMBL/GenBank/DDBJ whole genome shotgun (WGS) entry which is preliminary data.</text>
</comment>
<dbReference type="InterPro" id="IPR052340">
    <property type="entry name" value="RNase_Y/CdgJ"/>
</dbReference>
<accession>A0ABS7ZMQ7</accession>
<dbReference type="RefSeq" id="WP_225672539.1">
    <property type="nucleotide sequence ID" value="NZ_JAEDAH010000020.1"/>
</dbReference>
<dbReference type="InterPro" id="IPR001633">
    <property type="entry name" value="EAL_dom"/>
</dbReference>
<reference evidence="3 4" key="1">
    <citation type="submission" date="2020-12" db="EMBL/GenBank/DDBJ databases">
        <title>Novel Thalassolituus-related marine hydrocarbonoclastic bacteria mediated algae-derived hydrocarbons mineralization in twilight zone of the northern South China Sea.</title>
        <authorList>
            <person name="Dong C."/>
        </authorList>
    </citation>
    <scope>NUCLEOTIDE SEQUENCE [LARGE SCALE GENOMIC DNA]</scope>
    <source>
        <strain evidence="3 4">IMCC1826</strain>
    </source>
</reference>
<dbReference type="PANTHER" id="PTHR33525:SF4">
    <property type="entry name" value="CYCLIC DI-GMP PHOSPHODIESTERASE CDGJ"/>
    <property type="match status" value="1"/>
</dbReference>
<dbReference type="Proteomes" id="UP000714380">
    <property type="component" value="Unassembled WGS sequence"/>
</dbReference>
<dbReference type="PROSITE" id="PS51833">
    <property type="entry name" value="HDOD"/>
    <property type="match status" value="1"/>
</dbReference>
<dbReference type="InterPro" id="IPR035919">
    <property type="entry name" value="EAL_sf"/>
</dbReference>
<dbReference type="SUPFAM" id="SSF141868">
    <property type="entry name" value="EAL domain-like"/>
    <property type="match status" value="1"/>
</dbReference>
<dbReference type="SMART" id="SM00052">
    <property type="entry name" value="EAL"/>
    <property type="match status" value="1"/>
</dbReference>
<dbReference type="SUPFAM" id="SSF109604">
    <property type="entry name" value="HD-domain/PDEase-like"/>
    <property type="match status" value="1"/>
</dbReference>
<evidence type="ECO:0000313" key="3">
    <source>
        <dbReference type="EMBL" id="MCA6062991.1"/>
    </source>
</evidence>
<dbReference type="PIRSF" id="PIRSF003180">
    <property type="entry name" value="DiGMPpdiest_YuxH"/>
    <property type="match status" value="1"/>
</dbReference>